<evidence type="ECO:0000313" key="2">
    <source>
        <dbReference type="Proteomes" id="UP001271725"/>
    </source>
</evidence>
<dbReference type="AlphaFoldDB" id="A0AAW9EQA9"/>
<evidence type="ECO:0000313" key="1">
    <source>
        <dbReference type="EMBL" id="MDX7149130.1"/>
    </source>
</evidence>
<dbReference type="Proteomes" id="UP001271725">
    <property type="component" value="Unassembled WGS sequence"/>
</dbReference>
<sequence>MPATTSVQKAAFDAIDSLHFSQVVMSLICADPIAEEWYRRIFGRINSILQKAGITGKQAQIAKHYLLGALEIYLSIDSSYFSDTVEHINKGVDGGTPYNRELHGQIVEHNRNCSIAILCNIADYNGVDRDFFLQATEELVNDKVLSTMPYFIRYRLTECCYALEYPDAPLCFYRELVNFDIISCGKYSSHCDKFVKESDSELSLLFIRAGLLFEFKMLQRALPVITSLNNNRTLILPDSDLRISCSERKSIADYYKRLVDIFLLEDNPGIFVIFQCKGDVSGLNAIMLLKNMSKFYFHKRMFDGTQGRWLGTLGAFYIEVIRRVVPGAAIYCESDNSLAISEKISSRFKNAGFSVSARNLYLRHKAIRKDNYSKIRYYYTLILNQPRILPWYFNDNSYYDMALGFDGCEIR</sequence>
<evidence type="ECO:0008006" key="3">
    <source>
        <dbReference type="Google" id="ProtNLM"/>
    </source>
</evidence>
<gene>
    <name evidence="1" type="ORF">SJ265_15230</name>
</gene>
<dbReference type="RefSeq" id="WP_087634264.1">
    <property type="nucleotide sequence ID" value="NZ_JAXABJ010000010.1"/>
</dbReference>
<dbReference type="EMBL" id="JAXABJ010000010">
    <property type="protein sequence ID" value="MDX7149130.1"/>
    <property type="molecule type" value="Genomic_DNA"/>
</dbReference>
<comment type="caution">
    <text evidence="1">The sequence shown here is derived from an EMBL/GenBank/DDBJ whole genome shotgun (WGS) entry which is preliminary data.</text>
</comment>
<accession>A0AAW9EQA9</accession>
<organism evidence="1 2">
    <name type="scientific">Citrobacter portucalensis</name>
    <dbReference type="NCBI Taxonomy" id="1639133"/>
    <lineage>
        <taxon>Bacteria</taxon>
        <taxon>Pseudomonadati</taxon>
        <taxon>Pseudomonadota</taxon>
        <taxon>Gammaproteobacteria</taxon>
        <taxon>Enterobacterales</taxon>
        <taxon>Enterobacteriaceae</taxon>
        <taxon>Citrobacter</taxon>
        <taxon>Citrobacter freundii complex</taxon>
    </lineage>
</organism>
<reference evidence="1" key="1">
    <citation type="submission" date="2023-11" db="EMBL/GenBank/DDBJ databases">
        <title>Detection of rare carbapenemases in Enterobacterales - comparison of two colorimetric and two CIM-based carbapenemase assays.</title>
        <authorList>
            <person name="Schaffarczyk L."/>
            <person name="Noster J."/>
            <person name="Stelzer Y."/>
            <person name="Sattler J."/>
            <person name="Gatermann S."/>
            <person name="Hamprecht A."/>
        </authorList>
    </citation>
    <scope>NUCLEOTIDE SEQUENCE</scope>
    <source>
        <strain evidence="1">CIM-Carb-133</strain>
    </source>
</reference>
<name>A0AAW9EQA9_9ENTR</name>
<proteinExistence type="predicted"/>
<protein>
    <recommendedName>
        <fullName evidence="3">GNAT family N-acetyltransferase</fullName>
    </recommendedName>
</protein>